<accession>A0A218XKL4</accession>
<evidence type="ECO:0000256" key="1">
    <source>
        <dbReference type="SAM" id="Coils"/>
    </source>
</evidence>
<evidence type="ECO:0000313" key="2">
    <source>
        <dbReference type="EMBL" id="OWM85414.1"/>
    </source>
</evidence>
<dbReference type="EMBL" id="PGOL01003232">
    <property type="protein sequence ID" value="PKI42109.1"/>
    <property type="molecule type" value="Genomic_DNA"/>
</dbReference>
<dbReference type="InterPro" id="IPR040262">
    <property type="entry name" value="At4g38062-like"/>
</dbReference>
<dbReference type="PANTHER" id="PTHR45287:SF4">
    <property type="entry name" value="OS03G0691500 PROTEIN"/>
    <property type="match status" value="1"/>
</dbReference>
<reference evidence="2" key="2">
    <citation type="submission" date="2017-06" db="EMBL/GenBank/DDBJ databases">
        <title>The pomegranate genome and the genomics of punicalagin biosynthesis.</title>
        <authorList>
            <person name="Xu C."/>
        </authorList>
    </citation>
    <scope>NUCLEOTIDE SEQUENCE [LARGE SCALE GENOMIC DNA]</scope>
    <source>
        <tissue evidence="2">Fresh leaf</tissue>
    </source>
</reference>
<dbReference type="EMBL" id="MTKT01001276">
    <property type="protein sequence ID" value="OWM85414.1"/>
    <property type="molecule type" value="Genomic_DNA"/>
</dbReference>
<keyword evidence="5" id="KW-1185">Reference proteome</keyword>
<name>A0A218XKL4_PUNGR</name>
<organism evidence="2 4">
    <name type="scientific">Punica granatum</name>
    <name type="common">Pomegranate</name>
    <dbReference type="NCBI Taxonomy" id="22663"/>
    <lineage>
        <taxon>Eukaryota</taxon>
        <taxon>Viridiplantae</taxon>
        <taxon>Streptophyta</taxon>
        <taxon>Embryophyta</taxon>
        <taxon>Tracheophyta</taxon>
        <taxon>Spermatophyta</taxon>
        <taxon>Magnoliopsida</taxon>
        <taxon>eudicotyledons</taxon>
        <taxon>Gunneridae</taxon>
        <taxon>Pentapetalae</taxon>
        <taxon>rosids</taxon>
        <taxon>malvids</taxon>
        <taxon>Myrtales</taxon>
        <taxon>Lythraceae</taxon>
        <taxon>Punica</taxon>
    </lineage>
</organism>
<sequence length="868" mass="100345">MDRVCEELDEAKLEIEKLKAGYATKSEQHENLKKAYNEQLSKLQEANSRLENNERELIERAEEVSMLKIMYEEVKHNLAEKESVVKRLSVANDKLRAESGTGLQKLDEENRSLILAAEEANMKCEDRERKIKSLEEENNSLKGLLDSSHKKCSEAEHRARAPKELRDRDDAIFNLEEEVRKLKDGLKWKTEQFKHLEEAYVKLRDQYRTEKKEWESEKSTLLDEMGSLQERLDSQIRISEDLGKKLEMCNRALAHEEGRRKALEVQLSDFKKQFENVFAECEEAKFQLENVMGSRDEEIASLRHSLSTKMAIYKEVEYRAIQLETENKELLASLKELREAQICEGGNSLAKLKNRLKTVEQTHRDCSSNLRAKEAEWSSKVEKLMTDLNECRFELASKGNELEEAEKELERSESSLMNLMVENEEIHLMLLVLKSGIYEAQTKLQGQVMEDKASLLTKQLETKNEDLAAAQREVIEEHKKMKAQLERHKEILEEALQMESASEEIIRVAYETLDRTNAELAEKICEANETEFELQIWKSTAERLRIDLEESQCLRKEIEASLLAQAEVEDAMKRETANLTEMLAERDRRIGYLEQKIVLTEQEINKGASGENPEDVIFEDMLREAFQRELEGTMVAQISTERAFERERNELFELMEAKDQRIKDLLHTMISLEQKFDSSSFSFSSQLAEKLAEIDLLHEAWDRITATEILAELETEEKKMMVGELENEVNALISKLESQGESLLDSKKKAEEVEAALEAKELEMRKLACEAETRLKSSRALIDELKVERANLLGERESLLGFVKGLDDTIGECCNEDMVLMERLRNCLREDTETVDPLKENANGHYLGAVKRYEVTSNGRSPFRELNS</sequence>
<keyword evidence="1" id="KW-0175">Coiled coil</keyword>
<dbReference type="Proteomes" id="UP000197138">
    <property type="component" value="Unassembled WGS sequence"/>
</dbReference>
<dbReference type="Proteomes" id="UP000233551">
    <property type="component" value="Unassembled WGS sequence"/>
</dbReference>
<feature type="coiled-coil region" evidence="1">
    <location>
        <begin position="1"/>
        <end position="151"/>
    </location>
</feature>
<evidence type="ECO:0000313" key="4">
    <source>
        <dbReference type="Proteomes" id="UP000197138"/>
    </source>
</evidence>
<reference evidence="4" key="1">
    <citation type="journal article" date="2017" name="Plant J.">
        <title>The pomegranate (Punica granatum L.) genome and the genomics of punicalagin biosynthesis.</title>
        <authorList>
            <person name="Qin G."/>
            <person name="Xu C."/>
            <person name="Ming R."/>
            <person name="Tang H."/>
            <person name="Guyot R."/>
            <person name="Kramer E.M."/>
            <person name="Hu Y."/>
            <person name="Yi X."/>
            <person name="Qi Y."/>
            <person name="Xu X."/>
            <person name="Gao Z."/>
            <person name="Pan H."/>
            <person name="Jian J."/>
            <person name="Tian Y."/>
            <person name="Yue Z."/>
            <person name="Xu Y."/>
        </authorList>
    </citation>
    <scope>NUCLEOTIDE SEQUENCE [LARGE SCALE GENOMIC DNA]</scope>
    <source>
        <strain evidence="4">cv. Dabenzi</strain>
    </source>
</reference>
<dbReference type="AlphaFoldDB" id="A0A218XKL4"/>
<protein>
    <submittedName>
        <fullName evidence="2">Uncharacterized protein</fullName>
    </submittedName>
</protein>
<comment type="caution">
    <text evidence="2">The sequence shown here is derived from an EMBL/GenBank/DDBJ whole genome shotgun (WGS) entry which is preliminary data.</text>
</comment>
<feature type="coiled-coil region" evidence="1">
    <location>
        <begin position="453"/>
        <end position="502"/>
    </location>
</feature>
<reference evidence="3 5" key="3">
    <citation type="submission" date="2017-11" db="EMBL/GenBank/DDBJ databases">
        <title>De-novo sequencing of pomegranate (Punica granatum L.) genome.</title>
        <authorList>
            <person name="Akparov Z."/>
            <person name="Amiraslanov A."/>
            <person name="Hajiyeva S."/>
            <person name="Abbasov M."/>
            <person name="Kaur K."/>
            <person name="Hamwieh A."/>
            <person name="Solovyev V."/>
            <person name="Salamov A."/>
            <person name="Braich B."/>
            <person name="Kosarev P."/>
            <person name="Mahmoud A."/>
            <person name="Hajiyev E."/>
            <person name="Babayeva S."/>
            <person name="Izzatullayeva V."/>
            <person name="Mammadov A."/>
            <person name="Mammadov A."/>
            <person name="Sharifova S."/>
            <person name="Ojaghi J."/>
            <person name="Eynullazada K."/>
            <person name="Bayramov B."/>
            <person name="Abdulazimova A."/>
            <person name="Shahmuradov I."/>
        </authorList>
    </citation>
    <scope>NUCLEOTIDE SEQUENCE [LARGE SCALE GENOMIC DNA]</scope>
    <source>
        <strain evidence="3">AG2017</strain>
        <strain evidence="5">cv. AG2017</strain>
        <tissue evidence="3">Leaf</tissue>
    </source>
</reference>
<evidence type="ECO:0000313" key="3">
    <source>
        <dbReference type="EMBL" id="PKI42109.1"/>
    </source>
</evidence>
<feature type="coiled-coil region" evidence="1">
    <location>
        <begin position="733"/>
        <end position="795"/>
    </location>
</feature>
<feature type="coiled-coil region" evidence="1">
    <location>
        <begin position="193"/>
        <end position="273"/>
    </location>
</feature>
<proteinExistence type="predicted"/>
<dbReference type="STRING" id="22663.A0A218XKL4"/>
<dbReference type="PANTHER" id="PTHR45287">
    <property type="entry name" value="OS03G0691500 PROTEIN"/>
    <property type="match status" value="1"/>
</dbReference>
<gene>
    <name evidence="2" type="ORF">CDL15_Pgr019038</name>
    <name evidence="3" type="ORF">CRG98_037562</name>
</gene>
<feature type="coiled-coil region" evidence="1">
    <location>
        <begin position="313"/>
        <end position="422"/>
    </location>
</feature>
<dbReference type="GeneID" id="116192314"/>
<dbReference type="OrthoDB" id="685795at2759"/>
<evidence type="ECO:0000313" key="5">
    <source>
        <dbReference type="Proteomes" id="UP000233551"/>
    </source>
</evidence>